<evidence type="ECO:0000313" key="4">
    <source>
        <dbReference type="Proteomes" id="UP000291338"/>
    </source>
</evidence>
<feature type="transmembrane region" description="Helical" evidence="1">
    <location>
        <begin position="52"/>
        <end position="77"/>
    </location>
</feature>
<gene>
    <name evidence="3" type="ORF">C1E23_12135</name>
</gene>
<dbReference type="EMBL" id="PPSX01000042">
    <property type="protein sequence ID" value="RZQ52801.1"/>
    <property type="molecule type" value="Genomic_DNA"/>
</dbReference>
<feature type="transmembrane region" description="Helical" evidence="1">
    <location>
        <begin position="89"/>
        <end position="112"/>
    </location>
</feature>
<keyword evidence="1" id="KW-0812">Transmembrane</keyword>
<protein>
    <submittedName>
        <fullName evidence="3">Sulfatase</fullName>
    </submittedName>
</protein>
<proteinExistence type="predicted"/>
<reference evidence="3 4" key="1">
    <citation type="submission" date="2018-01" db="EMBL/GenBank/DDBJ databases">
        <title>Co-occurrence of chitin degradation, pigmentation and bioactivity in marine Pseudoalteromonas.</title>
        <authorList>
            <person name="Paulsen S."/>
            <person name="Gram L."/>
            <person name="Machado H."/>
        </authorList>
    </citation>
    <scope>NUCLEOTIDE SEQUENCE [LARGE SCALE GENOMIC DNA]</scope>
    <source>
        <strain evidence="3 4">S3898</strain>
    </source>
</reference>
<name>A0A4Q7IM12_9GAMM</name>
<dbReference type="AlphaFoldDB" id="A0A4Q7IM12"/>
<evidence type="ECO:0000256" key="1">
    <source>
        <dbReference type="SAM" id="Phobius"/>
    </source>
</evidence>
<dbReference type="InterPro" id="IPR024588">
    <property type="entry name" value="YejM_N"/>
</dbReference>
<accession>A0A4Q7IM12</accession>
<comment type="caution">
    <text evidence="3">The sequence shown here is derived from an EMBL/GenBank/DDBJ whole genome shotgun (WGS) entry which is preliminary data.</text>
</comment>
<feature type="transmembrane region" description="Helical" evidence="1">
    <location>
        <begin position="21"/>
        <end position="40"/>
    </location>
</feature>
<sequence length="499" mass="55745">MNLTPDNPFSSKASQLLSWGHWFTFANIGLVLLISTSYLFADSPPNTVLGWFYMLITWVSHTSFITFCAFVLTIFPLSLVFPYPRHIRGMAAAIATLGISILCLDAFVYFNLGYHINIQSLPEIVSLLWSTLTGTPAITTVLAGSLIIIILGLELIASNHAWRHLERLKNLKFVKYATSVLVSCFALSHSIHIWADANNYFDITKQDNVLPLSYPTTAKTLLARHELLDIEKYQQARNLQLQGSKGSYSLTTSIPSCEADGNKIDILVFKDKNLLNNYLETNNDVKVLKYVIQPTHNQDALFNLIYGIPAYYNSKTLREVIPAWSKNNNLLGVNNFEKFGFKSIIGEHPINIHFIDKISSLPTDNTIAFSLPPSDSKELIVSTNVYMSNSISLANSDGFKQLNDITYSLVANQLSCPQLAESTMLGRDLSQSRQLEGVNYSQGVLITFKKDRITLVNPDGSYKQMSGAEGFTLEQNLDIPFLIQSIKELQKFTDAGNGR</sequence>
<dbReference type="RefSeq" id="WP_130255824.1">
    <property type="nucleotide sequence ID" value="NZ_PPSX01000042.1"/>
</dbReference>
<organism evidence="3 4">
    <name type="scientific">Pseudoalteromonas phenolica</name>
    <dbReference type="NCBI Taxonomy" id="161398"/>
    <lineage>
        <taxon>Bacteria</taxon>
        <taxon>Pseudomonadati</taxon>
        <taxon>Pseudomonadota</taxon>
        <taxon>Gammaproteobacteria</taxon>
        <taxon>Alteromonadales</taxon>
        <taxon>Pseudoalteromonadaceae</taxon>
        <taxon>Pseudoalteromonas</taxon>
    </lineage>
</organism>
<evidence type="ECO:0000259" key="2">
    <source>
        <dbReference type="Pfam" id="PF11893"/>
    </source>
</evidence>
<feature type="transmembrane region" description="Helical" evidence="1">
    <location>
        <begin position="132"/>
        <end position="153"/>
    </location>
</feature>
<keyword evidence="1" id="KW-0472">Membrane</keyword>
<feature type="domain" description="Inner membrane protein YejM N-terminal" evidence="2">
    <location>
        <begin position="8"/>
        <end position="243"/>
    </location>
</feature>
<keyword evidence="1" id="KW-1133">Transmembrane helix</keyword>
<evidence type="ECO:0000313" key="3">
    <source>
        <dbReference type="EMBL" id="RZQ52801.1"/>
    </source>
</evidence>
<dbReference type="Pfam" id="PF11893">
    <property type="entry name" value="DUF3413"/>
    <property type="match status" value="1"/>
</dbReference>
<feature type="transmembrane region" description="Helical" evidence="1">
    <location>
        <begin position="173"/>
        <end position="195"/>
    </location>
</feature>
<dbReference type="Proteomes" id="UP000291338">
    <property type="component" value="Unassembled WGS sequence"/>
</dbReference>